<evidence type="ECO:0000256" key="2">
    <source>
        <dbReference type="ARBA" id="ARBA00008997"/>
    </source>
</evidence>
<keyword evidence="6 7" id="KW-0539">Nucleus</keyword>
<evidence type="ECO:0000256" key="4">
    <source>
        <dbReference type="ARBA" id="ARBA00023172"/>
    </source>
</evidence>
<evidence type="ECO:0000313" key="10">
    <source>
        <dbReference type="EMBL" id="CAA3031684.1"/>
    </source>
</evidence>
<dbReference type="GO" id="GO:0006310">
    <property type="term" value="P:DNA recombination"/>
    <property type="evidence" value="ECO:0007669"/>
    <property type="project" value="UniProtKB-UniRule"/>
</dbReference>
<comment type="caution">
    <text evidence="10">The sequence shown here is derived from an EMBL/GenBank/DDBJ whole genome shotgun (WGS) entry which is preliminary data.</text>
</comment>
<evidence type="ECO:0000256" key="1">
    <source>
        <dbReference type="ARBA" id="ARBA00004123"/>
    </source>
</evidence>
<comment type="subunit">
    <text evidence="7">Component of the SMC5-SMC6 complex.</text>
</comment>
<dbReference type="InterPro" id="IPR027786">
    <property type="entry name" value="Nse4/EID"/>
</dbReference>
<dbReference type="EMBL" id="CACTIH010009471">
    <property type="protein sequence ID" value="CAA3031684.1"/>
    <property type="molecule type" value="Genomic_DNA"/>
</dbReference>
<dbReference type="GO" id="GO:0006281">
    <property type="term" value="P:DNA repair"/>
    <property type="evidence" value="ECO:0007669"/>
    <property type="project" value="UniProtKB-UniRule"/>
</dbReference>
<comment type="subcellular location">
    <subcellularLocation>
        <location evidence="1 7">Nucleus</location>
    </subcellularLocation>
</comment>
<keyword evidence="11" id="KW-1185">Reference proteome</keyword>
<keyword evidence="3 7" id="KW-0227">DNA damage</keyword>
<dbReference type="Proteomes" id="UP000594638">
    <property type="component" value="Unassembled WGS sequence"/>
</dbReference>
<evidence type="ECO:0000256" key="5">
    <source>
        <dbReference type="ARBA" id="ARBA00023204"/>
    </source>
</evidence>
<evidence type="ECO:0000256" key="3">
    <source>
        <dbReference type="ARBA" id="ARBA00022763"/>
    </source>
</evidence>
<sequence length="374" mass="41739">MVLAVNRETPTNCGTTRCFNEAAGTGNSGATEERRVLRSKYLTVQNRISNEKDDISKADSDKLKSIIEEVDGLHQLVTKPREQVADAEALFDIANTLVTSVKEYCNEGMTPSDFVSSLIRDFGEQSGPNRNQDEDATSIQWKDIGLAVSHVFRSAPGCRTMIGPMNIEMKPCKQVTRKKRARPSQSSRPEELDESATEGKTDTDRNMATMFDILRKNRKVNLQNLILNRNSFAQTVENLFALSFLVKDGRAEITVGEEGCHLVSPKNAPGANAILSGEVSYSHFSFRFDFGDWKLMLASVEDGEELMPHRDEVSVQPNSDSEEAQAIYPTTPIKKLSRNRDLVRHEQTVVEDSPENRDADASQLAIRKGKRKLL</sequence>
<evidence type="ECO:0000256" key="6">
    <source>
        <dbReference type="ARBA" id="ARBA00023242"/>
    </source>
</evidence>
<keyword evidence="4 7" id="KW-0233">DNA recombination</keyword>
<dbReference type="GO" id="GO:0005634">
    <property type="term" value="C:nucleus"/>
    <property type="evidence" value="ECO:0007669"/>
    <property type="project" value="UniProtKB-SubCell"/>
</dbReference>
<dbReference type="Pfam" id="PF08743">
    <property type="entry name" value="Nse4_C"/>
    <property type="match status" value="1"/>
</dbReference>
<reference evidence="10 11" key="1">
    <citation type="submission" date="2019-12" db="EMBL/GenBank/DDBJ databases">
        <authorList>
            <person name="Alioto T."/>
            <person name="Alioto T."/>
            <person name="Gomez Garrido J."/>
        </authorList>
    </citation>
    <scope>NUCLEOTIDE SEQUENCE [LARGE SCALE GENOMIC DNA]</scope>
</reference>
<dbReference type="PANTHER" id="PTHR16140">
    <property type="entry name" value="NON-STRUCTURAL MAINTENANCE OF CHROMOSOMES ELEMENT 4"/>
    <property type="match status" value="1"/>
</dbReference>
<feature type="compositionally biased region" description="Basic and acidic residues" evidence="8">
    <location>
        <begin position="345"/>
        <end position="360"/>
    </location>
</feature>
<gene>
    <name evidence="10" type="ORF">OLEA9_A051843</name>
</gene>
<feature type="domain" description="Non-structural maintenance of chromosome element 4 C-terminal" evidence="9">
    <location>
        <begin position="220"/>
        <end position="307"/>
    </location>
</feature>
<evidence type="ECO:0000259" key="9">
    <source>
        <dbReference type="Pfam" id="PF08743"/>
    </source>
</evidence>
<comment type="function">
    <text evidence="7">Component of the SMC5-SMC6 complex, that promotes sister chromatid alignment after DNA damage and facilitates double-stranded DNA breaks (DSBs) repair via homologous recombination between sister chromatids.</text>
</comment>
<feature type="region of interest" description="Disordered" evidence="8">
    <location>
        <begin position="170"/>
        <end position="204"/>
    </location>
</feature>
<feature type="region of interest" description="Disordered" evidence="8">
    <location>
        <begin position="345"/>
        <end position="374"/>
    </location>
</feature>
<protein>
    <recommendedName>
        <fullName evidence="7">Non-structural maintenance of chromosomes element 4</fullName>
    </recommendedName>
</protein>
<name>A0A8S0VMS3_OLEEU</name>
<dbReference type="AlphaFoldDB" id="A0A8S0VMS3"/>
<dbReference type="PANTHER" id="PTHR16140:SF0">
    <property type="entry name" value="NON-STRUCTURAL MAINTENANCE OF CHROMOSOMES ELEMENT 4"/>
    <property type="match status" value="1"/>
</dbReference>
<evidence type="ECO:0000256" key="8">
    <source>
        <dbReference type="SAM" id="MobiDB-lite"/>
    </source>
</evidence>
<evidence type="ECO:0000313" key="11">
    <source>
        <dbReference type="Proteomes" id="UP000594638"/>
    </source>
</evidence>
<proteinExistence type="inferred from homology"/>
<dbReference type="Gramene" id="OE9A051843T2">
    <property type="protein sequence ID" value="OE9A051843C2"/>
    <property type="gene ID" value="OE9A051843"/>
</dbReference>
<dbReference type="InterPro" id="IPR014854">
    <property type="entry name" value="Nse4_C"/>
</dbReference>
<keyword evidence="5 7" id="KW-0234">DNA repair</keyword>
<evidence type="ECO:0000256" key="7">
    <source>
        <dbReference type="RuleBase" id="RU365071"/>
    </source>
</evidence>
<dbReference type="OrthoDB" id="361242at2759"/>
<dbReference type="GO" id="GO:0030915">
    <property type="term" value="C:Smc5-Smc6 complex"/>
    <property type="evidence" value="ECO:0007669"/>
    <property type="project" value="UniProtKB-UniRule"/>
</dbReference>
<accession>A0A8S0VMS3</accession>
<organism evidence="10 11">
    <name type="scientific">Olea europaea subsp. europaea</name>
    <dbReference type="NCBI Taxonomy" id="158383"/>
    <lineage>
        <taxon>Eukaryota</taxon>
        <taxon>Viridiplantae</taxon>
        <taxon>Streptophyta</taxon>
        <taxon>Embryophyta</taxon>
        <taxon>Tracheophyta</taxon>
        <taxon>Spermatophyta</taxon>
        <taxon>Magnoliopsida</taxon>
        <taxon>eudicotyledons</taxon>
        <taxon>Gunneridae</taxon>
        <taxon>Pentapetalae</taxon>
        <taxon>asterids</taxon>
        <taxon>lamiids</taxon>
        <taxon>Lamiales</taxon>
        <taxon>Oleaceae</taxon>
        <taxon>Oleeae</taxon>
        <taxon>Olea</taxon>
    </lineage>
</organism>
<comment type="similarity">
    <text evidence="2 7">Belongs to the NSE4 family.</text>
</comment>